<keyword evidence="2" id="KW-1185">Reference proteome</keyword>
<comment type="caution">
    <text evidence="1">The sequence shown here is derived from an EMBL/GenBank/DDBJ whole genome shotgun (WGS) entry which is preliminary data.</text>
</comment>
<gene>
    <name evidence="1" type="ORF">CXQ85_003101</name>
</gene>
<evidence type="ECO:0000313" key="1">
    <source>
        <dbReference type="EMBL" id="PVH23367.1"/>
    </source>
</evidence>
<proteinExistence type="predicted"/>
<organism evidence="1 2">
    <name type="scientific">Candidozyma haemuli</name>
    <dbReference type="NCBI Taxonomy" id="45357"/>
    <lineage>
        <taxon>Eukaryota</taxon>
        <taxon>Fungi</taxon>
        <taxon>Dikarya</taxon>
        <taxon>Ascomycota</taxon>
        <taxon>Saccharomycotina</taxon>
        <taxon>Pichiomycetes</taxon>
        <taxon>Metschnikowiaceae</taxon>
        <taxon>Candidozyma</taxon>
    </lineage>
</organism>
<sequence length="534" mass="60363">MKSCNKCYEFYQQQKQTSFLADLLSYPGVNRDIIELLLLKFKDSTSMKAMIYQDLFDLLAQRKLDVFCDAINRMEDANLLHRDTAQKVSKINLDESLNPANYGLLASAFVSEVSISGEPLMAASFAAQFLEMGVSLDMTTIDSLILNVSRVSTLDPALTTFTIKKLLIVYGHEKLSPKVLLNALICMLSEPHVPFYANNLYDTIKGPLKHEKDLPSVMVKLIGANINKGHLLRAADIWNDLLNISQETALKEIDLLDKLLKRLMEEDLNRASIFLESVPFEMKTDKRLIEITLSVLGRAEGKEKEFTSLSKQLAAPLSRKALSSLFVSFLYHNNEAASDKLLQAIFKTSSGLSASDFEALIVKLLKHDKFEKSISMCAANNITVSKLGLIRVLEYVLQYGDSEQRADFLKLFCRQMRKLKKSDPALHVFTKAVMRYLSSKVSNSISRTLYLSKAYTDSSKKDAEFNFKRQGLPESFNDLISIDDYNRISCLNVIYRQAIKEEDQVNISWCLKELRSLGVSVSDIFAHYLIPEKA</sequence>
<dbReference type="AlphaFoldDB" id="A0A2V1AZ71"/>
<dbReference type="GeneID" id="37008432"/>
<dbReference type="RefSeq" id="XP_025344307.1">
    <property type="nucleotide sequence ID" value="XM_025486757.1"/>
</dbReference>
<name>A0A2V1AZ71_9ASCO</name>
<dbReference type="EMBL" id="PKFO01000010">
    <property type="protein sequence ID" value="PVH23367.1"/>
    <property type="molecule type" value="Genomic_DNA"/>
</dbReference>
<dbReference type="Proteomes" id="UP000244309">
    <property type="component" value="Unassembled WGS sequence"/>
</dbReference>
<accession>A0A2V1AZ71</accession>
<evidence type="ECO:0000313" key="2">
    <source>
        <dbReference type="Proteomes" id="UP000244309"/>
    </source>
</evidence>
<protein>
    <submittedName>
        <fullName evidence="1">Uncharacterized protein</fullName>
    </submittedName>
</protein>
<dbReference type="VEuPathDB" id="FungiDB:CXQ85_003101"/>
<dbReference type="OrthoDB" id="4079278at2759"/>
<reference evidence="1 2" key="1">
    <citation type="submission" date="2017-12" db="EMBL/GenBank/DDBJ databases">
        <title>Genome Sequence of a Multidrug-Resistant Candida haemulonii Isolate from a Patient with Chronic Leg Ulcers in Israel.</title>
        <authorList>
            <person name="Chow N.A."/>
            <person name="Gade L."/>
            <person name="Batra D."/>
            <person name="Rowe L.A."/>
            <person name="Ben-Ami R."/>
            <person name="Loparev V.N."/>
            <person name="Litvintseva A.P."/>
        </authorList>
    </citation>
    <scope>NUCLEOTIDE SEQUENCE [LARGE SCALE GENOMIC DNA]</scope>
    <source>
        <strain evidence="1 2">B11899</strain>
    </source>
</reference>